<keyword evidence="4 8" id="KW-0812">Transmembrane</keyword>
<evidence type="ECO:0000256" key="2">
    <source>
        <dbReference type="ARBA" id="ARBA00022475"/>
    </source>
</evidence>
<dbReference type="PROSITE" id="PS51779">
    <property type="entry name" value="POTRA"/>
    <property type="match status" value="1"/>
</dbReference>
<name>G0GCB1_WINT7</name>
<keyword evidence="5 8" id="KW-1133">Transmembrane helix</keyword>
<keyword evidence="2" id="KW-1003">Cell membrane</keyword>
<comment type="subcellular location">
    <subcellularLocation>
        <location evidence="1">Membrane</location>
    </subcellularLocation>
</comment>
<evidence type="ECO:0000256" key="5">
    <source>
        <dbReference type="ARBA" id="ARBA00022989"/>
    </source>
</evidence>
<feature type="transmembrane region" description="Helical" evidence="8">
    <location>
        <begin position="23"/>
        <end position="46"/>
    </location>
</feature>
<dbReference type="InterPro" id="IPR034746">
    <property type="entry name" value="POTRA"/>
</dbReference>
<evidence type="ECO:0000313" key="11">
    <source>
        <dbReference type="Proteomes" id="UP000007254"/>
    </source>
</evidence>
<accession>G0GCB1</accession>
<protein>
    <submittedName>
        <fullName evidence="10">Polypeptide-transport-associated domain protein FtsQ-type</fullName>
    </submittedName>
</protein>
<proteinExistence type="predicted"/>
<dbReference type="OrthoDB" id="370362at2"/>
<dbReference type="InterPro" id="IPR013685">
    <property type="entry name" value="POTRA_FtsQ_type"/>
</dbReference>
<organism evidence="10 11">
    <name type="scientific">Winmispira thermophila (strain ATCC 700085 / DSM 6578 / Z-1203)</name>
    <name type="common">Spirochaeta thermophila</name>
    <dbReference type="NCBI Taxonomy" id="869211"/>
    <lineage>
        <taxon>Bacteria</taxon>
        <taxon>Pseudomonadati</taxon>
        <taxon>Spirochaetota</taxon>
        <taxon>Spirochaetia</taxon>
        <taxon>Winmispirales</taxon>
        <taxon>Winmispiraceae</taxon>
        <taxon>Winmispira</taxon>
    </lineage>
</organism>
<dbReference type="KEGG" id="stq:Spith_0922"/>
<sequence>MADHMLYAEYLTPAKERGSRGRWIWWVLACSLLAGALYLVVQVVLLPRLRITRIILEGDLPASSEVILERAGLDVGHPILFTVRTEEIRRRLEAWPVVAHVEVEKVFPGTLRISLASRTPLVYLLVDRDGVLVPAVCDEEGVVFLAGKQVPAVDLPVLSGVRFSKFMVGARVPEAVRAFLKDVDELRKTSPRTLGLISEFRLVARGEYLFDIQVFFRGYRVPVRFEGHLTEEKVHYALMILDVLSEEGLLEGMSEVDFRGGRITYTKRSGV</sequence>
<evidence type="ECO:0000256" key="4">
    <source>
        <dbReference type="ARBA" id="ARBA00022692"/>
    </source>
</evidence>
<dbReference type="Proteomes" id="UP000007254">
    <property type="component" value="Chromosome"/>
</dbReference>
<dbReference type="GO" id="GO:0090529">
    <property type="term" value="P:cell septum assembly"/>
    <property type="evidence" value="ECO:0007669"/>
    <property type="project" value="InterPro"/>
</dbReference>
<dbReference type="InterPro" id="IPR026579">
    <property type="entry name" value="FtsQ"/>
</dbReference>
<dbReference type="HOGENOM" id="CLU_069614_0_0_12"/>
<evidence type="ECO:0000256" key="7">
    <source>
        <dbReference type="ARBA" id="ARBA00023306"/>
    </source>
</evidence>
<keyword evidence="3" id="KW-0132">Cell division</keyword>
<evidence type="ECO:0000259" key="9">
    <source>
        <dbReference type="PROSITE" id="PS51779"/>
    </source>
</evidence>
<dbReference type="GO" id="GO:0016020">
    <property type="term" value="C:membrane"/>
    <property type="evidence" value="ECO:0007669"/>
    <property type="project" value="UniProtKB-SubCell"/>
</dbReference>
<evidence type="ECO:0000256" key="8">
    <source>
        <dbReference type="SAM" id="Phobius"/>
    </source>
</evidence>
<keyword evidence="11" id="KW-1185">Reference proteome</keyword>
<keyword evidence="6 8" id="KW-0472">Membrane</keyword>
<evidence type="ECO:0000256" key="3">
    <source>
        <dbReference type="ARBA" id="ARBA00022618"/>
    </source>
</evidence>
<dbReference type="Gene3D" id="3.10.20.310">
    <property type="entry name" value="membrane protein fhac"/>
    <property type="match status" value="1"/>
</dbReference>
<gene>
    <name evidence="10" type="ordered locus">Spith_0922</name>
</gene>
<evidence type="ECO:0000313" key="10">
    <source>
        <dbReference type="EMBL" id="AEJ61196.1"/>
    </source>
</evidence>
<dbReference type="Pfam" id="PF08478">
    <property type="entry name" value="POTRA_1"/>
    <property type="match status" value="1"/>
</dbReference>
<dbReference type="PANTHER" id="PTHR35851">
    <property type="entry name" value="CELL DIVISION PROTEIN FTSQ"/>
    <property type="match status" value="1"/>
</dbReference>
<dbReference type="EMBL" id="CP002903">
    <property type="protein sequence ID" value="AEJ61196.1"/>
    <property type="molecule type" value="Genomic_DNA"/>
</dbReference>
<dbReference type="RefSeq" id="WP_014624567.1">
    <property type="nucleotide sequence ID" value="NC_017583.1"/>
</dbReference>
<keyword evidence="7" id="KW-0131">Cell cycle</keyword>
<feature type="domain" description="POTRA" evidence="9">
    <location>
        <begin position="49"/>
        <end position="118"/>
    </location>
</feature>
<dbReference type="STRING" id="869211.Spith_0922"/>
<evidence type="ECO:0000256" key="1">
    <source>
        <dbReference type="ARBA" id="ARBA00004370"/>
    </source>
</evidence>
<reference evidence="10 11" key="1">
    <citation type="submission" date="2011-06" db="EMBL/GenBank/DDBJ databases">
        <title>The complete genome of Spirochaeta thermophila DSM 6578.</title>
        <authorList>
            <consortium name="US DOE Joint Genome Institute (JGI-PGF)"/>
            <person name="Lucas S."/>
            <person name="Lapidus A."/>
            <person name="Bruce D."/>
            <person name="Goodwin L."/>
            <person name="Pitluck S."/>
            <person name="Peters L."/>
            <person name="Kyrpides N."/>
            <person name="Mavromatis K."/>
            <person name="Ivanova N."/>
            <person name="Mikailova N."/>
            <person name="Pagani I."/>
            <person name="Chertkov O."/>
            <person name="Detter J.C."/>
            <person name="Tapia R."/>
            <person name="Han C."/>
            <person name="Land M."/>
            <person name="Hauser L."/>
            <person name="Markowitz V."/>
            <person name="Cheng J.-F."/>
            <person name="Hugenholtz P."/>
            <person name="Woyke T."/>
            <person name="Wu D."/>
            <person name="Spring S."/>
            <person name="Merkhoffer B."/>
            <person name="Schneider S."/>
            <person name="Klenk H.-P."/>
            <person name="Eisen J.A."/>
        </authorList>
    </citation>
    <scope>NUCLEOTIDE SEQUENCE [LARGE SCALE GENOMIC DNA]</scope>
    <source>
        <strain evidence="11">ATCC 700085 / DSM 6578 / Z-1203</strain>
    </source>
</reference>
<dbReference type="AlphaFoldDB" id="G0GCB1"/>
<dbReference type="PANTHER" id="PTHR35851:SF1">
    <property type="entry name" value="CELL DIVISION PROTEIN FTSQ"/>
    <property type="match status" value="1"/>
</dbReference>
<evidence type="ECO:0000256" key="6">
    <source>
        <dbReference type="ARBA" id="ARBA00023136"/>
    </source>
</evidence>